<comment type="caution">
    <text evidence="5">The sequence shown here is derived from an EMBL/GenBank/DDBJ whole genome shotgun (WGS) entry which is preliminary data.</text>
</comment>
<dbReference type="InterPro" id="IPR001082">
    <property type="entry name" value="Pilin"/>
</dbReference>
<evidence type="ECO:0000256" key="2">
    <source>
        <dbReference type="ARBA" id="ARBA00022481"/>
    </source>
</evidence>
<dbReference type="Pfam" id="PF00114">
    <property type="entry name" value="Pilin"/>
    <property type="match status" value="1"/>
</dbReference>
<keyword evidence="6" id="KW-1185">Reference proteome</keyword>
<evidence type="ECO:0000256" key="1">
    <source>
        <dbReference type="ARBA" id="ARBA00005233"/>
    </source>
</evidence>
<gene>
    <name evidence="5" type="ORF">EXY25_13000</name>
</gene>
<dbReference type="PANTHER" id="PTHR30093">
    <property type="entry name" value="GENERAL SECRETION PATHWAY PROTEIN G"/>
    <property type="match status" value="1"/>
</dbReference>
<reference evidence="6" key="1">
    <citation type="submission" date="2019-02" db="EMBL/GenBank/DDBJ databases">
        <title>Draft genome sequence of Muricauda sp. 176CP4-71.</title>
        <authorList>
            <person name="Park J.-S."/>
        </authorList>
    </citation>
    <scope>NUCLEOTIDE SEQUENCE [LARGE SCALE GENOMIC DNA]</scope>
    <source>
        <strain evidence="6">176GS2-150</strain>
    </source>
</reference>
<sequence length="146" mass="14721">MKAVQKGFTLIELMIVVAIIGILAAIALPAYQDYTVRARVSEIAVIASGMKATVGENIANNGAIAVGSCLGVTNISVATKNVASSTCTDTTGVIAVTGSASSKSVALTYTPTLNADGVITWACTVNNPATNNKYAPAECRTAAAAP</sequence>
<dbReference type="PROSITE" id="PS00409">
    <property type="entry name" value="PROKAR_NTER_METHYL"/>
    <property type="match status" value="1"/>
</dbReference>
<keyword evidence="4" id="KW-0812">Transmembrane</keyword>
<keyword evidence="4" id="KW-0472">Membrane</keyword>
<comment type="similarity">
    <text evidence="1 3">Belongs to the N-Me-Phe pilin family.</text>
</comment>
<dbReference type="Proteomes" id="UP000292544">
    <property type="component" value="Unassembled WGS sequence"/>
</dbReference>
<keyword evidence="3" id="KW-0281">Fimbrium</keyword>
<keyword evidence="4" id="KW-1133">Transmembrane helix</keyword>
<evidence type="ECO:0000256" key="3">
    <source>
        <dbReference type="RuleBase" id="RU000389"/>
    </source>
</evidence>
<evidence type="ECO:0000256" key="4">
    <source>
        <dbReference type="SAM" id="Phobius"/>
    </source>
</evidence>
<organism evidence="5 6">
    <name type="scientific">Corallincola spongiicola</name>
    <dbReference type="NCBI Taxonomy" id="2520508"/>
    <lineage>
        <taxon>Bacteria</taxon>
        <taxon>Pseudomonadati</taxon>
        <taxon>Pseudomonadota</taxon>
        <taxon>Gammaproteobacteria</taxon>
        <taxon>Alteromonadales</taxon>
        <taxon>Psychromonadaceae</taxon>
        <taxon>Corallincola</taxon>
    </lineage>
</organism>
<dbReference type="InterPro" id="IPR045584">
    <property type="entry name" value="Pilin-like"/>
</dbReference>
<dbReference type="NCBIfam" id="TIGR02532">
    <property type="entry name" value="IV_pilin_GFxxxE"/>
    <property type="match status" value="1"/>
</dbReference>
<feature type="transmembrane region" description="Helical" evidence="4">
    <location>
        <begin position="7"/>
        <end position="31"/>
    </location>
</feature>
<dbReference type="Pfam" id="PF07963">
    <property type="entry name" value="N_methyl"/>
    <property type="match status" value="1"/>
</dbReference>
<accession>A0ABY1WNI2</accession>
<dbReference type="InterPro" id="IPR012902">
    <property type="entry name" value="N_methyl_site"/>
</dbReference>
<evidence type="ECO:0000313" key="5">
    <source>
        <dbReference type="EMBL" id="TAA45118.1"/>
    </source>
</evidence>
<dbReference type="RefSeq" id="WP_130567102.1">
    <property type="nucleotide sequence ID" value="NZ_SHLY01000004.1"/>
</dbReference>
<dbReference type="PANTHER" id="PTHR30093:SF34">
    <property type="entry name" value="PREPILIN PEPTIDASE-DEPENDENT PROTEIN D"/>
    <property type="match status" value="1"/>
</dbReference>
<evidence type="ECO:0000313" key="6">
    <source>
        <dbReference type="Proteomes" id="UP000292544"/>
    </source>
</evidence>
<keyword evidence="2" id="KW-0488">Methylation</keyword>
<dbReference type="EMBL" id="SHLY01000004">
    <property type="protein sequence ID" value="TAA45118.1"/>
    <property type="molecule type" value="Genomic_DNA"/>
</dbReference>
<proteinExistence type="inferred from homology"/>
<name>A0ABY1WNI2_9GAMM</name>
<dbReference type="SUPFAM" id="SSF54523">
    <property type="entry name" value="Pili subunits"/>
    <property type="match status" value="1"/>
</dbReference>
<protein>
    <submittedName>
        <fullName evidence="5">Pilin</fullName>
    </submittedName>
</protein>
<dbReference type="Gene3D" id="3.30.700.10">
    <property type="entry name" value="Glycoprotein, Type 4 Pilin"/>
    <property type="match status" value="1"/>
</dbReference>